<accession>A0A976SL94</accession>
<dbReference type="EMBL" id="CP056067">
    <property type="protein sequence ID" value="UVC54569.1"/>
    <property type="molecule type" value="Genomic_DNA"/>
</dbReference>
<evidence type="ECO:0000256" key="2">
    <source>
        <dbReference type="SAM" id="SignalP"/>
    </source>
</evidence>
<feature type="signal peptide" evidence="2">
    <location>
        <begin position="1"/>
        <end position="20"/>
    </location>
</feature>
<dbReference type="AlphaFoldDB" id="A0A976SL94"/>
<keyword evidence="2" id="KW-0732">Signal</keyword>
<feature type="compositionally biased region" description="Basic and acidic residues" evidence="1">
    <location>
        <begin position="607"/>
        <end position="629"/>
    </location>
</feature>
<feature type="compositionally biased region" description="Basic and acidic residues" evidence="1">
    <location>
        <begin position="637"/>
        <end position="649"/>
    </location>
</feature>
<dbReference type="InterPro" id="IPR007480">
    <property type="entry name" value="DUF529"/>
</dbReference>
<sequence length="700" mass="79799">MNRFIFSTIFIFININLINCSDDEADGQTQIPINVDLKSIKSEDFDILESIIEIDPSDEVKLESYKLTPKTNKKINKISFGNVDIWNPKVSKECSNITIHRRNCIYFVIKTLDNNVPIYIYLRLNNSLIGVTGVLSLLYDINYPFLSENVTKPYPLNISSNFDKLYVNHLFKQKGTYRYETFEPNKGETFGMITDNIDTIWVPTQSPMPGLGLGFCKKVRVFKQETYVRNRNDGRLRAIMVYRFLILSLIDGRTEYFKLDPETDKWVNIEINELRIGIKRFVAKNLYYFDSSESSSSDNEADKIEPYVLDILKRNKSIKYGVTNVYPFRIINLYKSDTNRIDEIKYGNQVIIKYNFEMFTMNIFNTRNEWYYVEIVIKSDVDLAEVKELGGVSLSKLGLNLYGIYYSIYDIRKEVENITRNYFLDSLEDYISGYADTDYVKYSNFYELEGGLEASDLSEEIRLKINPNYGKKEKVVPADPVTSDDKPDDSEPADPAPSHNESNAAVTNSPGSSKNTDDTTIPEGEVSSLGTSKNTDDTTIPEGEVSSLGTSKNTDDTTIPEGEVISLGTSKNTDDTTIPEGEVISLGTSKNTDYTNNLPTDFSENVDSDKKNKGKQDEVKDGKVYEKINPHSKSSKIKNDVDDKHHEFETSENGNDATVPKESLQVSVVVQQMVMEKINIVYVLPLNYQDSFQASQDFRF</sequence>
<organism evidence="3 4">
    <name type="scientific">Theileria orientalis</name>
    <dbReference type="NCBI Taxonomy" id="68886"/>
    <lineage>
        <taxon>Eukaryota</taxon>
        <taxon>Sar</taxon>
        <taxon>Alveolata</taxon>
        <taxon>Apicomplexa</taxon>
        <taxon>Aconoidasida</taxon>
        <taxon>Piroplasmida</taxon>
        <taxon>Theileriidae</taxon>
        <taxon>Theileria</taxon>
    </lineage>
</organism>
<name>A0A976SL94_THEOR</name>
<reference evidence="3" key="1">
    <citation type="submission" date="2022-07" db="EMBL/GenBank/DDBJ databases">
        <title>Evaluation of T. orientalis genome assembly methods using nanopore sequencing and analysis of variation between genomes.</title>
        <authorList>
            <person name="Yam J."/>
            <person name="Micallef M.L."/>
            <person name="Liu M."/>
            <person name="Djordjevic S.P."/>
            <person name="Bogema D.R."/>
            <person name="Jenkins C."/>
        </authorList>
    </citation>
    <scope>NUCLEOTIDE SEQUENCE</scope>
    <source>
        <strain evidence="3">Fish Creek</strain>
    </source>
</reference>
<dbReference type="Pfam" id="PF04385">
    <property type="entry name" value="FAINT"/>
    <property type="match status" value="1"/>
</dbReference>
<proteinExistence type="predicted"/>
<gene>
    <name evidence="3" type="ORF">MACJ_004120</name>
</gene>
<feature type="compositionally biased region" description="Polar residues" evidence="1">
    <location>
        <begin position="499"/>
        <end position="514"/>
    </location>
</feature>
<evidence type="ECO:0000313" key="4">
    <source>
        <dbReference type="Proteomes" id="UP000244803"/>
    </source>
</evidence>
<protein>
    <submittedName>
        <fullName evidence="3">Uncharacterized protein</fullName>
    </submittedName>
</protein>
<evidence type="ECO:0000313" key="3">
    <source>
        <dbReference type="EMBL" id="UVC54569.1"/>
    </source>
</evidence>
<evidence type="ECO:0000256" key="1">
    <source>
        <dbReference type="SAM" id="MobiDB-lite"/>
    </source>
</evidence>
<dbReference type="Proteomes" id="UP000244803">
    <property type="component" value="Chromosome 4"/>
</dbReference>
<feature type="chain" id="PRO_5037593855" evidence="2">
    <location>
        <begin position="21"/>
        <end position="700"/>
    </location>
</feature>
<feature type="region of interest" description="Disordered" evidence="1">
    <location>
        <begin position="473"/>
        <end position="660"/>
    </location>
</feature>
<feature type="compositionally biased region" description="Polar residues" evidence="1">
    <location>
        <begin position="586"/>
        <end position="605"/>
    </location>
</feature>